<dbReference type="InterPro" id="IPR017261">
    <property type="entry name" value="DNA_mismatch_repair_MutS/MSH"/>
</dbReference>
<dbReference type="SUPFAM" id="SSF55271">
    <property type="entry name" value="DNA repair protein MutS, domain I"/>
    <property type="match status" value="1"/>
</dbReference>
<comment type="similarity">
    <text evidence="5">Belongs to the DNA mismatch repair MutS family.</text>
</comment>
<dbReference type="SUPFAM" id="SSF52540">
    <property type="entry name" value="P-loop containing nucleoside triphosphate hydrolases"/>
    <property type="match status" value="1"/>
</dbReference>
<keyword evidence="3" id="KW-0067">ATP-binding</keyword>
<evidence type="ECO:0000256" key="5">
    <source>
        <dbReference type="RuleBase" id="RU003756"/>
    </source>
</evidence>
<evidence type="ECO:0000259" key="7">
    <source>
        <dbReference type="PROSITE" id="PS00486"/>
    </source>
</evidence>
<organism evidence="8 9">
    <name type="scientific">Malassezia furfur</name>
    <name type="common">Pityriasis versicolor infection agent</name>
    <name type="synonym">Pityrosporum furfur</name>
    <dbReference type="NCBI Taxonomy" id="55194"/>
    <lineage>
        <taxon>Eukaryota</taxon>
        <taxon>Fungi</taxon>
        <taxon>Dikarya</taxon>
        <taxon>Basidiomycota</taxon>
        <taxon>Ustilaginomycotina</taxon>
        <taxon>Malasseziomycetes</taxon>
        <taxon>Malasseziales</taxon>
        <taxon>Malasseziaceae</taxon>
        <taxon>Malassezia</taxon>
    </lineage>
</organism>
<evidence type="ECO:0000313" key="9">
    <source>
        <dbReference type="Proteomes" id="UP000818624"/>
    </source>
</evidence>
<evidence type="ECO:0000256" key="1">
    <source>
        <dbReference type="ARBA" id="ARBA00022741"/>
    </source>
</evidence>
<keyword evidence="4 5" id="KW-0238">DNA-binding</keyword>
<dbReference type="InterPro" id="IPR016151">
    <property type="entry name" value="DNA_mismatch_repair_MutS_N"/>
</dbReference>
<dbReference type="PANTHER" id="PTHR11361">
    <property type="entry name" value="DNA MISMATCH REPAIR PROTEIN MUTS FAMILY MEMBER"/>
    <property type="match status" value="1"/>
</dbReference>
<dbReference type="InterPro" id="IPR045076">
    <property type="entry name" value="MutS"/>
</dbReference>
<reference evidence="8 9" key="1">
    <citation type="journal article" date="2020" name="Elife">
        <title>Loss of centromere function drives karyotype evolution in closely related Malassezia species.</title>
        <authorList>
            <person name="Sankaranarayanan S.R."/>
            <person name="Ianiri G."/>
            <person name="Coelho M.A."/>
            <person name="Reza M.H."/>
            <person name="Thimmappa B.C."/>
            <person name="Ganguly P."/>
            <person name="Vadnala R.N."/>
            <person name="Sun S."/>
            <person name="Siddharthan R."/>
            <person name="Tellgren-Roth C."/>
            <person name="Dawson T.L."/>
            <person name="Heitman J."/>
            <person name="Sanyal K."/>
        </authorList>
    </citation>
    <scope>NUCLEOTIDE SEQUENCE [LARGE SCALE GENOMIC DNA]</scope>
    <source>
        <strain evidence="8">CBS14141</strain>
    </source>
</reference>
<dbReference type="Pfam" id="PF05192">
    <property type="entry name" value="MutS_III"/>
    <property type="match status" value="1"/>
</dbReference>
<keyword evidence="5" id="KW-0234">DNA repair</keyword>
<gene>
    <name evidence="8" type="primary">MSH3</name>
    <name evidence="8" type="ORF">GLX27_000347</name>
</gene>
<dbReference type="Pfam" id="PF00488">
    <property type="entry name" value="MutS_V"/>
    <property type="match status" value="1"/>
</dbReference>
<keyword evidence="1 5" id="KW-0547">Nucleotide-binding</keyword>
<dbReference type="InterPro" id="IPR036187">
    <property type="entry name" value="DNA_mismatch_repair_MutS_sf"/>
</dbReference>
<evidence type="ECO:0000313" key="8">
    <source>
        <dbReference type="EMBL" id="WFD45723.1"/>
    </source>
</evidence>
<proteinExistence type="inferred from homology"/>
<accession>A0ABY8EMX0</accession>
<dbReference type="Gene3D" id="3.40.1170.10">
    <property type="entry name" value="DNA repair protein MutS, domain I"/>
    <property type="match status" value="1"/>
</dbReference>
<evidence type="ECO:0000256" key="4">
    <source>
        <dbReference type="ARBA" id="ARBA00023125"/>
    </source>
</evidence>
<dbReference type="Gene3D" id="3.40.50.300">
    <property type="entry name" value="P-loop containing nucleotide triphosphate hydrolases"/>
    <property type="match status" value="1"/>
</dbReference>
<dbReference type="InterPro" id="IPR000432">
    <property type="entry name" value="DNA_mismatch_repair_MutS_C"/>
</dbReference>
<dbReference type="Pfam" id="PF05188">
    <property type="entry name" value="MutS_II"/>
    <property type="match status" value="1"/>
</dbReference>
<dbReference type="Proteomes" id="UP000818624">
    <property type="component" value="Chromosome 1"/>
</dbReference>
<dbReference type="Gene3D" id="1.10.1420.10">
    <property type="match status" value="2"/>
</dbReference>
<dbReference type="SMART" id="SM00534">
    <property type="entry name" value="MUTSac"/>
    <property type="match status" value="1"/>
</dbReference>
<dbReference type="EMBL" id="CP046234">
    <property type="protein sequence ID" value="WFD45723.1"/>
    <property type="molecule type" value="Genomic_DNA"/>
</dbReference>
<dbReference type="SUPFAM" id="SSF48334">
    <property type="entry name" value="DNA repair protein MutS, domain III"/>
    <property type="match status" value="1"/>
</dbReference>
<dbReference type="PANTHER" id="PTHR11361:SF150">
    <property type="entry name" value="DNA MISMATCH REPAIR PROTEIN MSH6"/>
    <property type="match status" value="1"/>
</dbReference>
<dbReference type="InterPro" id="IPR007860">
    <property type="entry name" value="DNA_mmatch_repair_MutS_con_dom"/>
</dbReference>
<dbReference type="SMART" id="SM00533">
    <property type="entry name" value="MUTSd"/>
    <property type="match status" value="1"/>
</dbReference>
<feature type="domain" description="DNA mismatch repair proteins mutS family" evidence="7">
    <location>
        <begin position="822"/>
        <end position="838"/>
    </location>
</feature>
<dbReference type="PIRSF" id="PIRSF037677">
    <property type="entry name" value="DNA_mis_repair_Msh6"/>
    <property type="match status" value="1"/>
</dbReference>
<dbReference type="NCBIfam" id="NF003810">
    <property type="entry name" value="PRK05399.1"/>
    <property type="match status" value="1"/>
</dbReference>
<evidence type="ECO:0000256" key="6">
    <source>
        <dbReference type="SAM" id="MobiDB-lite"/>
    </source>
</evidence>
<dbReference type="InterPro" id="IPR007695">
    <property type="entry name" value="DNA_mismatch_repair_MutS-lik_N"/>
</dbReference>
<dbReference type="Pfam" id="PF05190">
    <property type="entry name" value="MutS_IV"/>
    <property type="match status" value="1"/>
</dbReference>
<name>A0ABY8EMX0_MALFU</name>
<feature type="compositionally biased region" description="Low complexity" evidence="6">
    <location>
        <begin position="53"/>
        <end position="66"/>
    </location>
</feature>
<protein>
    <submittedName>
        <fullName evidence="8">Mismatch repair protein msh3</fullName>
    </submittedName>
</protein>
<dbReference type="SUPFAM" id="SSF53150">
    <property type="entry name" value="DNA repair protein MutS, domain II"/>
    <property type="match status" value="1"/>
</dbReference>
<dbReference type="PROSITE" id="PS00486">
    <property type="entry name" value="DNA_MISMATCH_REPAIR_2"/>
    <property type="match status" value="1"/>
</dbReference>
<evidence type="ECO:0000256" key="2">
    <source>
        <dbReference type="ARBA" id="ARBA00022763"/>
    </source>
</evidence>
<dbReference type="InterPro" id="IPR007861">
    <property type="entry name" value="DNA_mismatch_repair_MutS_clamp"/>
</dbReference>
<dbReference type="InterPro" id="IPR036678">
    <property type="entry name" value="MutS_con_dom_sf"/>
</dbReference>
<dbReference type="InterPro" id="IPR007696">
    <property type="entry name" value="DNA_mismatch_repair_MutS_core"/>
</dbReference>
<sequence>MPPKQVSLHAFFGGEPAPKRPRTDEVGHARKGEGSRAAVDEQEPHDASALRDAPTPHAAPTPRAAVPANPLAVHRFDPNDAVPHAIHARHSFAQVVKPTARTGPVKYTPLELQILQLKKENPGVLLLVEVGYKMKFYQEDAQIASRVLNIACFPEKNLQAAMIPVPRLAVHVKRLVAAGYKVGVCRQTETRALKAATENANKPFTRALTALYTASTWIDDIGTVQSPEELGGEQVLVSLAETAAGATRVRIGLVAVDIATASVTYDVFVDDAMRSELETRLAHLAPKELVLARGTSAQTERVLRAYAAHLPGERPARIEEVDAVDASAAASALADAAAAWDAQVLPLLTSLDAHVQSAAAQLVRYLAAYGLTWAFAEAGNYAAFQDRTCMLLSGHTLRNLELMHNATDGQVYGSLLWHLDHCRTPMGKRLLRQWLRRPLLDAAQIARRADAVDVLRERRLAVLHQAVAMLTRLPDLARGLARVAYGLVEPTELATVLLSLHRVTREFSFRDAAEVHSGAGQLDATLAALSTARECVATHLAAIRVSEARKNAKTEVFTDAARYPEITAWKQQLADDEAQLAAHLDELRVTLRRPKLQYTSVSGLENLIEVRASEASKTPADWVRVNSTKAVVRFHTPTVLRLVRLREQHREQLAEAGRVAWRDFVQCVARDYGAMRRVVRAVAELDALTSLADVASLPGYTRPTLADEDAVVLRAFRHPVLEALRPLPYVPNDVTLGGASPRAVLLTGANMGGKSSTVRALALVLILAQIGSFVPCAEARVPCHDAILTRMGAHDHLERGKSTFLVEAEETAHILRTATPRSLLILDEFGRGTSTFDGAALAYAVLRTLLAPEARPKVLFITHYAALGALADELPGRIANLHMATRLDTHGEHTEVVFLHTLCAGLAPASLGVYVAGLAGLPAALVEEAVAHARARRTAHDAATHAARVQSAARLVRAAFGARDAQAALALAASLVQLSGSRTPMSHNV</sequence>
<evidence type="ECO:0000256" key="3">
    <source>
        <dbReference type="ARBA" id="ARBA00022840"/>
    </source>
</evidence>
<keyword evidence="2 5" id="KW-0227">DNA damage</keyword>
<comment type="function">
    <text evidence="5">Component of the post-replicative DNA mismatch repair system (MMR).</text>
</comment>
<keyword evidence="9" id="KW-1185">Reference proteome</keyword>
<feature type="compositionally biased region" description="Basic and acidic residues" evidence="6">
    <location>
        <begin position="17"/>
        <end position="49"/>
    </location>
</feature>
<dbReference type="Gene3D" id="3.30.420.110">
    <property type="entry name" value="MutS, connector domain"/>
    <property type="match status" value="1"/>
</dbReference>
<dbReference type="InterPro" id="IPR027417">
    <property type="entry name" value="P-loop_NTPase"/>
</dbReference>
<feature type="region of interest" description="Disordered" evidence="6">
    <location>
        <begin position="1"/>
        <end position="66"/>
    </location>
</feature>
<dbReference type="Pfam" id="PF01624">
    <property type="entry name" value="MutS_I"/>
    <property type="match status" value="1"/>
</dbReference>